<dbReference type="InterPro" id="IPR027417">
    <property type="entry name" value="P-loop_NTPase"/>
</dbReference>
<gene>
    <name evidence="2" type="ORF">THAOC_32208</name>
</gene>
<dbReference type="Gene3D" id="3.40.50.300">
    <property type="entry name" value="P-loop containing nucleotide triphosphate hydrolases"/>
    <property type="match status" value="1"/>
</dbReference>
<organism evidence="2 3">
    <name type="scientific">Thalassiosira oceanica</name>
    <name type="common">Marine diatom</name>
    <dbReference type="NCBI Taxonomy" id="159749"/>
    <lineage>
        <taxon>Eukaryota</taxon>
        <taxon>Sar</taxon>
        <taxon>Stramenopiles</taxon>
        <taxon>Ochrophyta</taxon>
        <taxon>Bacillariophyta</taxon>
        <taxon>Coscinodiscophyceae</taxon>
        <taxon>Thalassiosirophycidae</taxon>
        <taxon>Thalassiosirales</taxon>
        <taxon>Thalassiosiraceae</taxon>
        <taxon>Thalassiosira</taxon>
    </lineage>
</organism>
<feature type="transmembrane region" description="Helical" evidence="1">
    <location>
        <begin position="117"/>
        <end position="138"/>
    </location>
</feature>
<keyword evidence="1" id="KW-0812">Transmembrane</keyword>
<evidence type="ECO:0000313" key="2">
    <source>
        <dbReference type="EMBL" id="EJK48956.1"/>
    </source>
</evidence>
<evidence type="ECO:0008006" key="4">
    <source>
        <dbReference type="Google" id="ProtNLM"/>
    </source>
</evidence>
<name>K0RJ39_THAOC</name>
<sequence length="492" mass="55131">MWALGRGPAVTVDAAARRDYDSQGISSSSKLPTCGLGPREFGQEKAQSCAVAIRACACRLRSARPVDRHCTISWRHSASSAAKDTRIEIRALGETGCFCGFCAMSGRTGARRRCSSGVLQFAPIFFLLLFIVVNVALIEHLDTSLEPKPSQQASIVTPSEVSLSSSEGQGNDTVLEHFRRAGVELDEQSVKKLPTWETIIQQIGPKPVFLGEETCQHFQETVPALGRMIGSAGMFNSGTNLVTKLLKMNCVIPAQYEKYKDDPKATKEQFGIMWQCPWGKHTPVRFKYNHTVPIGGNDKKNKEYCLPVVTIRNPYDWMKSMCKHPYTAKWVQYEGGLGKVCPHLVHSPRGLPNKKVSVKLTAKFSEFELNVDSLAHLYNVWYADYWEHFKRPYLFVRFEDLIFRPYEVTEAICSCAGGRTNPKDKFQYIVESAKSDSPGHGNELTGMLDAWIKYGNPMQVKAGFNDADWEASLEFLSKDLMKMLHFKYPPSA</sequence>
<keyword evidence="1" id="KW-1133">Transmembrane helix</keyword>
<accession>K0RJ39</accession>
<dbReference type="SUPFAM" id="SSF52540">
    <property type="entry name" value="P-loop containing nucleoside triphosphate hydrolases"/>
    <property type="match status" value="1"/>
</dbReference>
<comment type="caution">
    <text evidence="2">The sequence shown here is derived from an EMBL/GenBank/DDBJ whole genome shotgun (WGS) entry which is preliminary data.</text>
</comment>
<evidence type="ECO:0000256" key="1">
    <source>
        <dbReference type="SAM" id="Phobius"/>
    </source>
</evidence>
<protein>
    <recommendedName>
        <fullName evidence="4">Sulfotransferase domain-containing protein</fullName>
    </recommendedName>
</protein>
<dbReference type="EMBL" id="AGNL01045245">
    <property type="protein sequence ID" value="EJK48956.1"/>
    <property type="molecule type" value="Genomic_DNA"/>
</dbReference>
<evidence type="ECO:0000313" key="3">
    <source>
        <dbReference type="Proteomes" id="UP000266841"/>
    </source>
</evidence>
<proteinExistence type="predicted"/>
<keyword evidence="1" id="KW-0472">Membrane</keyword>
<dbReference type="OrthoDB" id="40447at2759"/>
<dbReference type="eggNOG" id="ENOG502SKQU">
    <property type="taxonomic scope" value="Eukaryota"/>
</dbReference>
<keyword evidence="3" id="KW-1185">Reference proteome</keyword>
<reference evidence="2 3" key="1">
    <citation type="journal article" date="2012" name="Genome Biol.">
        <title>Genome and low-iron response of an oceanic diatom adapted to chronic iron limitation.</title>
        <authorList>
            <person name="Lommer M."/>
            <person name="Specht M."/>
            <person name="Roy A.S."/>
            <person name="Kraemer L."/>
            <person name="Andreson R."/>
            <person name="Gutowska M.A."/>
            <person name="Wolf J."/>
            <person name="Bergner S.V."/>
            <person name="Schilhabel M.B."/>
            <person name="Klostermeier U.C."/>
            <person name="Beiko R.G."/>
            <person name="Rosenstiel P."/>
            <person name="Hippler M."/>
            <person name="Laroche J."/>
        </authorList>
    </citation>
    <scope>NUCLEOTIDE SEQUENCE [LARGE SCALE GENOMIC DNA]</scope>
    <source>
        <strain evidence="2 3">CCMP1005</strain>
    </source>
</reference>
<dbReference type="AlphaFoldDB" id="K0RJ39"/>
<dbReference type="Proteomes" id="UP000266841">
    <property type="component" value="Unassembled WGS sequence"/>
</dbReference>